<keyword evidence="1" id="KW-0808">Transferase</keyword>
<evidence type="ECO:0000313" key="1">
    <source>
        <dbReference type="EMBL" id="AID71050.1"/>
    </source>
</evidence>
<protein>
    <submittedName>
        <fullName evidence="1">Glycosyltransferase</fullName>
    </submittedName>
</protein>
<organism evidence="1">
    <name type="scientific">Aeromonas hydrophila</name>
    <dbReference type="NCBI Taxonomy" id="644"/>
    <lineage>
        <taxon>Bacteria</taxon>
        <taxon>Pseudomonadati</taxon>
        <taxon>Pseudomonadota</taxon>
        <taxon>Gammaproteobacteria</taxon>
        <taxon>Aeromonadales</taxon>
        <taxon>Aeromonadaceae</taxon>
        <taxon>Aeromonas</taxon>
    </lineage>
</organism>
<dbReference type="EMBL" id="KC999970">
    <property type="protein sequence ID" value="AID71050.1"/>
    <property type="molecule type" value="Genomic_DNA"/>
</dbReference>
<name>A0A068FZL1_AERHY</name>
<accession>A0A068FZL1</accession>
<dbReference type="GO" id="GO:0016740">
    <property type="term" value="F:transferase activity"/>
    <property type="evidence" value="ECO:0007669"/>
    <property type="project" value="UniProtKB-KW"/>
</dbReference>
<dbReference type="RefSeq" id="WP_408827287.1">
    <property type="nucleotide sequence ID" value="NZ_JBGWYG010000002.1"/>
</dbReference>
<reference evidence="1" key="1">
    <citation type="journal article" date="2013" name="PLoS ONE">
        <title>Implication of lateral genetic transfer in the emergence of Aeromonas hydrophila isolates of epidemic outbreaks in channel catfish.</title>
        <authorList>
            <person name="Hossain M.J."/>
            <person name="Waldbieser G.C."/>
            <person name="Sun D."/>
            <person name="Capps N.K."/>
            <person name="Hemstreet W.B."/>
            <person name="Carlisle K."/>
            <person name="Griffin M.J."/>
            <person name="Khoo L."/>
            <person name="Goodwin A.E."/>
            <person name="Sonstegard T.S."/>
            <person name="Schroeder S."/>
            <person name="Hayden K."/>
            <person name="Newton J.C."/>
            <person name="Terhune J.S."/>
            <person name="Liles M.R."/>
        </authorList>
    </citation>
    <scope>NUCLEOTIDE SEQUENCE</scope>
    <source>
        <strain evidence="1">AL06-01</strain>
    </source>
</reference>
<dbReference type="Gene3D" id="3.40.50.2000">
    <property type="entry name" value="Glycogen Phosphorylase B"/>
    <property type="match status" value="1"/>
</dbReference>
<dbReference type="AlphaFoldDB" id="A0A068FZL1"/>
<dbReference type="SUPFAM" id="SSF53756">
    <property type="entry name" value="UDP-Glycosyltransferase/glycogen phosphorylase"/>
    <property type="match status" value="1"/>
</dbReference>
<sequence>MKLVYISPVPWSSINQRPHFFAKIAIKYGVDELLWVEPYPSRFPNFVDLLPGRHAPEPSDLENIESLEVISIGHLLPLEPIRSLFNLFNGRRINKAISSILNFVGTDHAGIVIGKPCRLSLALLNARCWNFSCYDAMDDFPSFYNGFSRAHMVRMEANLIKEVDIIMCSSHALYDKFVHDKKLLVLNACADGLTKEQDADKGQGHVFGYIGTIASWFDWQWVIELASLNPASSVHLFGPVKSRIPTSLPKNIFLKGAIPHSQVMSEISKFDVAIIPFIINDITKFVDPVKYYEYVLAEIPILSTNFGEMTWHHKNIQTHSDCHYSVPVGTLFFSHDHMEKDVPRWSERFSVLYDEVFQICS</sequence>
<gene>
    <name evidence="1" type="primary">wbxX</name>
</gene>
<proteinExistence type="predicted"/>